<evidence type="ECO:0000259" key="9">
    <source>
        <dbReference type="PROSITE" id="PS50850"/>
    </source>
</evidence>
<protein>
    <recommendedName>
        <fullName evidence="9">Major facilitator superfamily (MFS) profile domain-containing protein</fullName>
    </recommendedName>
</protein>
<feature type="transmembrane region" description="Helical" evidence="8">
    <location>
        <begin position="60"/>
        <end position="79"/>
    </location>
</feature>
<feature type="transmembrane region" description="Helical" evidence="8">
    <location>
        <begin position="193"/>
        <end position="216"/>
    </location>
</feature>
<gene>
    <name evidence="10" type="ORF">XA68_15136</name>
</gene>
<feature type="transmembrane region" description="Helical" evidence="8">
    <location>
        <begin position="272"/>
        <end position="293"/>
    </location>
</feature>
<dbReference type="OrthoDB" id="4078873at2759"/>
<feature type="domain" description="Major facilitator superfamily (MFS) profile" evidence="9">
    <location>
        <begin position="69"/>
        <end position="576"/>
    </location>
</feature>
<evidence type="ECO:0000256" key="3">
    <source>
        <dbReference type="ARBA" id="ARBA00022448"/>
    </source>
</evidence>
<feature type="compositionally biased region" description="Basic residues" evidence="7">
    <location>
        <begin position="1"/>
        <end position="10"/>
    </location>
</feature>
<dbReference type="GO" id="GO:0005886">
    <property type="term" value="C:plasma membrane"/>
    <property type="evidence" value="ECO:0007669"/>
    <property type="project" value="TreeGrafter"/>
</dbReference>
<feature type="compositionally biased region" description="Basic and acidic residues" evidence="7">
    <location>
        <begin position="11"/>
        <end position="28"/>
    </location>
</feature>
<feature type="transmembrane region" description="Helical" evidence="8">
    <location>
        <begin position="473"/>
        <end position="500"/>
    </location>
</feature>
<feature type="transmembrane region" description="Helical" evidence="8">
    <location>
        <begin position="99"/>
        <end position="122"/>
    </location>
</feature>
<accession>A0A2A9P7H9</accession>
<dbReference type="Gene3D" id="1.20.1250.20">
    <property type="entry name" value="MFS general substrate transporter like domains"/>
    <property type="match status" value="2"/>
</dbReference>
<evidence type="ECO:0000256" key="8">
    <source>
        <dbReference type="SAM" id="Phobius"/>
    </source>
</evidence>
<dbReference type="EMBL" id="LAZP02000415">
    <property type="protein sequence ID" value="PFH57389.1"/>
    <property type="molecule type" value="Genomic_DNA"/>
</dbReference>
<feature type="transmembrane region" description="Helical" evidence="8">
    <location>
        <begin position="163"/>
        <end position="181"/>
    </location>
</feature>
<dbReference type="GO" id="GO:0022857">
    <property type="term" value="F:transmembrane transporter activity"/>
    <property type="evidence" value="ECO:0007669"/>
    <property type="project" value="InterPro"/>
</dbReference>
<dbReference type="AlphaFoldDB" id="A0A2A9P7H9"/>
<keyword evidence="5 8" id="KW-1133">Transmembrane helix</keyword>
<dbReference type="InterPro" id="IPR036259">
    <property type="entry name" value="MFS_trans_sf"/>
</dbReference>
<dbReference type="PROSITE" id="PS50850">
    <property type="entry name" value="MFS"/>
    <property type="match status" value="1"/>
</dbReference>
<evidence type="ECO:0000256" key="4">
    <source>
        <dbReference type="ARBA" id="ARBA00022692"/>
    </source>
</evidence>
<feature type="transmembrane region" description="Helical" evidence="8">
    <location>
        <begin position="305"/>
        <end position="327"/>
    </location>
</feature>
<comment type="caution">
    <text evidence="10">The sequence shown here is derived from an EMBL/GenBank/DDBJ whole genome shotgun (WGS) entry which is preliminary data.</text>
</comment>
<evidence type="ECO:0000256" key="6">
    <source>
        <dbReference type="ARBA" id="ARBA00023136"/>
    </source>
</evidence>
<dbReference type="InterPro" id="IPR020846">
    <property type="entry name" value="MFS_dom"/>
</dbReference>
<reference evidence="10 11" key="2">
    <citation type="journal article" date="2017" name="Sci. Rep.">
        <title>Ant-infecting Ophiocordyceps genomes reveal a high diversity of potential behavioral manipulation genes and a possible major role for enterotoxins.</title>
        <authorList>
            <person name="de Bekker C."/>
            <person name="Ohm R.A."/>
            <person name="Evans H.C."/>
            <person name="Brachmann A."/>
            <person name="Hughes D.P."/>
        </authorList>
    </citation>
    <scope>NUCLEOTIDE SEQUENCE [LARGE SCALE GENOMIC DNA]</scope>
    <source>
        <strain evidence="10 11">SC16a</strain>
    </source>
</reference>
<evidence type="ECO:0000256" key="5">
    <source>
        <dbReference type="ARBA" id="ARBA00022989"/>
    </source>
</evidence>
<dbReference type="FunFam" id="1.20.1250.20:FF:000284">
    <property type="entry name" value="Siderophore iron transporter mirB"/>
    <property type="match status" value="1"/>
</dbReference>
<keyword evidence="3" id="KW-0813">Transport</keyword>
<dbReference type="Pfam" id="PF07690">
    <property type="entry name" value="MFS_1"/>
    <property type="match status" value="1"/>
</dbReference>
<keyword evidence="6 8" id="KW-0472">Membrane</keyword>
<dbReference type="STRING" id="268505.A0A2A9P7H9"/>
<comment type="subcellular location">
    <subcellularLocation>
        <location evidence="1">Membrane</location>
        <topology evidence="1">Multi-pass membrane protein</topology>
    </subcellularLocation>
</comment>
<feature type="transmembrane region" description="Helical" evidence="8">
    <location>
        <begin position="134"/>
        <end position="151"/>
    </location>
</feature>
<feature type="region of interest" description="Disordered" evidence="7">
    <location>
        <begin position="1"/>
        <end position="44"/>
    </location>
</feature>
<dbReference type="PANTHER" id="PTHR23501">
    <property type="entry name" value="MAJOR FACILITATOR SUPERFAMILY"/>
    <property type="match status" value="1"/>
</dbReference>
<sequence>MAKAAHHLFHRAPEEAPRTKEQEHEAKPDSSPTDDDGSDGDSVSVDAQAGVQEAEATTKVWSRTSLILAYVFIWFIYFVESTQQGVSFGLHPYVTSSFGQHSLTATTGIVSSLVGGLIKLPLAKILDVWGRPQGFAVTTVLGTVGLVMMAACDSVKTYAAAQVFYWVGFNGMGYSLSVFIADTSALENRGLMFSYLYSPFLITSWISGPIATAFYNTLGWRWAFGVFSIITPFVSLPLIVLFAYNLVKAKRLGLMPARSGPRRTLVQSMRHYLIEFDVVGLLLISAGLALFLLPFSIYTYQPAQWRSPLIICMVVFGVVLLVCFALYEKFLAPIQFLPYRLLVDRTILGAMVLSASTFVAFYIWENYFSSFLQVVNGLSLTEATYVGKIYVMGSCFWGIATGLLIRLSGRFKWLALYFGVPLTILGVGLMIHFRQPHTHLGYVIMCQIFIALAGGTITICEQTAVMAVITHQHAAVVLAVLSMCSSVGGAIGSTIAAAIWTTVFPRKLAELLPPESQAELQAIYGNLSHQMTFPIGSPTREAINLAYGETQRMMLIPAVAVLFVGLAGVAAWRNVHVKDFKQTKGTVV</sequence>
<dbReference type="PANTHER" id="PTHR23501:SF3">
    <property type="entry name" value="MAJOR FACILITATOR SUPERFAMILY (MFS) PROFILE DOMAIN-CONTAINING PROTEIN"/>
    <property type="match status" value="1"/>
</dbReference>
<evidence type="ECO:0000313" key="11">
    <source>
        <dbReference type="Proteomes" id="UP000037136"/>
    </source>
</evidence>
<feature type="transmembrane region" description="Helical" evidence="8">
    <location>
        <begin position="222"/>
        <end position="247"/>
    </location>
</feature>
<organism evidence="10 11">
    <name type="scientific">Ophiocordyceps unilateralis</name>
    <name type="common">Zombie-ant fungus</name>
    <name type="synonym">Torrubia unilateralis</name>
    <dbReference type="NCBI Taxonomy" id="268505"/>
    <lineage>
        <taxon>Eukaryota</taxon>
        <taxon>Fungi</taxon>
        <taxon>Dikarya</taxon>
        <taxon>Ascomycota</taxon>
        <taxon>Pezizomycotina</taxon>
        <taxon>Sordariomycetes</taxon>
        <taxon>Hypocreomycetidae</taxon>
        <taxon>Hypocreales</taxon>
        <taxon>Ophiocordycipitaceae</taxon>
        <taxon>Ophiocordyceps</taxon>
    </lineage>
</organism>
<keyword evidence="11" id="KW-1185">Reference proteome</keyword>
<comment type="similarity">
    <text evidence="2">Belongs to the major facilitator superfamily.</text>
</comment>
<feature type="transmembrane region" description="Helical" evidence="8">
    <location>
        <begin position="347"/>
        <end position="364"/>
    </location>
</feature>
<feature type="transmembrane region" description="Helical" evidence="8">
    <location>
        <begin position="384"/>
        <end position="407"/>
    </location>
</feature>
<proteinExistence type="inferred from homology"/>
<evidence type="ECO:0000256" key="7">
    <source>
        <dbReference type="SAM" id="MobiDB-lite"/>
    </source>
</evidence>
<name>A0A2A9P7H9_OPHUN</name>
<feature type="transmembrane region" description="Helical" evidence="8">
    <location>
        <begin position="414"/>
        <end position="433"/>
    </location>
</feature>
<feature type="transmembrane region" description="Helical" evidence="8">
    <location>
        <begin position="554"/>
        <end position="572"/>
    </location>
</feature>
<keyword evidence="4 8" id="KW-0812">Transmembrane</keyword>
<evidence type="ECO:0000313" key="10">
    <source>
        <dbReference type="EMBL" id="PFH57389.1"/>
    </source>
</evidence>
<evidence type="ECO:0000256" key="2">
    <source>
        <dbReference type="ARBA" id="ARBA00008335"/>
    </source>
</evidence>
<reference evidence="10 11" key="1">
    <citation type="journal article" date="2015" name="BMC Genomics">
        <title>Gene expression during zombie ant biting behavior reflects the complexity underlying fungal parasitic behavioral manipulation.</title>
        <authorList>
            <person name="de Bekker C."/>
            <person name="Ohm R.A."/>
            <person name="Loreto R.G."/>
            <person name="Sebastian A."/>
            <person name="Albert I."/>
            <person name="Merrow M."/>
            <person name="Brachmann A."/>
            <person name="Hughes D.P."/>
        </authorList>
    </citation>
    <scope>NUCLEOTIDE SEQUENCE [LARGE SCALE GENOMIC DNA]</scope>
    <source>
        <strain evidence="10 11">SC16a</strain>
    </source>
</reference>
<dbReference type="Proteomes" id="UP000037136">
    <property type="component" value="Unassembled WGS sequence"/>
</dbReference>
<feature type="transmembrane region" description="Helical" evidence="8">
    <location>
        <begin position="439"/>
        <end position="461"/>
    </location>
</feature>
<evidence type="ECO:0000256" key="1">
    <source>
        <dbReference type="ARBA" id="ARBA00004141"/>
    </source>
</evidence>
<dbReference type="InterPro" id="IPR011701">
    <property type="entry name" value="MFS"/>
</dbReference>
<dbReference type="SUPFAM" id="SSF103473">
    <property type="entry name" value="MFS general substrate transporter"/>
    <property type="match status" value="2"/>
</dbReference>